<keyword evidence="1" id="KW-0472">Membrane</keyword>
<gene>
    <name evidence="5" type="ORF">AVEN_110771_1</name>
    <name evidence="2" type="ORF">AVEN_3406_1</name>
    <name evidence="3" type="ORF">AVEN_83351_1</name>
    <name evidence="4" type="ORF">AVEN_88743_1</name>
</gene>
<keyword evidence="1" id="KW-1133">Transmembrane helix</keyword>
<dbReference type="EMBL" id="BGPR01214804">
    <property type="protein sequence ID" value="GBN49829.1"/>
    <property type="molecule type" value="Genomic_DNA"/>
</dbReference>
<protein>
    <submittedName>
        <fullName evidence="3">Uncharacterized protein</fullName>
    </submittedName>
</protein>
<dbReference type="Proteomes" id="UP000499080">
    <property type="component" value="Unassembled WGS sequence"/>
</dbReference>
<comment type="caution">
    <text evidence="3">The sequence shown here is derived from an EMBL/GenBank/DDBJ whole genome shotgun (WGS) entry which is preliminary data.</text>
</comment>
<organism evidence="3 6">
    <name type="scientific">Araneus ventricosus</name>
    <name type="common">Orbweaver spider</name>
    <name type="synonym">Epeira ventricosa</name>
    <dbReference type="NCBI Taxonomy" id="182803"/>
    <lineage>
        <taxon>Eukaryota</taxon>
        <taxon>Metazoa</taxon>
        <taxon>Ecdysozoa</taxon>
        <taxon>Arthropoda</taxon>
        <taxon>Chelicerata</taxon>
        <taxon>Arachnida</taxon>
        <taxon>Araneae</taxon>
        <taxon>Araneomorphae</taxon>
        <taxon>Entelegynae</taxon>
        <taxon>Araneoidea</taxon>
        <taxon>Araneidae</taxon>
        <taxon>Araneus</taxon>
    </lineage>
</organism>
<evidence type="ECO:0000256" key="1">
    <source>
        <dbReference type="SAM" id="Phobius"/>
    </source>
</evidence>
<evidence type="ECO:0000313" key="2">
    <source>
        <dbReference type="EMBL" id="GBN49759.1"/>
    </source>
</evidence>
<reference evidence="3 6" key="1">
    <citation type="journal article" date="2019" name="Sci. Rep.">
        <title>Orb-weaving spider Araneus ventricosus genome elucidates the spidroin gene catalogue.</title>
        <authorList>
            <person name="Kono N."/>
            <person name="Nakamura H."/>
            <person name="Ohtoshi R."/>
            <person name="Moran D.A.P."/>
            <person name="Shinohara A."/>
            <person name="Yoshida Y."/>
            <person name="Fujiwara M."/>
            <person name="Mori M."/>
            <person name="Tomita M."/>
            <person name="Arakawa K."/>
        </authorList>
    </citation>
    <scope>NUCLEOTIDE SEQUENCE [LARGE SCALE GENOMIC DNA]</scope>
</reference>
<evidence type="ECO:0000313" key="4">
    <source>
        <dbReference type="EMBL" id="GBN49826.1"/>
    </source>
</evidence>
<keyword evidence="6" id="KW-1185">Reference proteome</keyword>
<feature type="transmembrane region" description="Helical" evidence="1">
    <location>
        <begin position="48"/>
        <end position="69"/>
    </location>
</feature>
<evidence type="ECO:0000313" key="5">
    <source>
        <dbReference type="EMBL" id="GBN49829.1"/>
    </source>
</evidence>
<sequence>MKMKLHISHDRPSPLTSISLNHCGPVWRKESIHHLYRIFFERNGLKTLSTLFTICIIQFLYAVCGRLVVRSRLRGRRAPGSKPDFTEYPSCMGPTARQIKRRQSSVLQQVPAQVLTAVQNHNVLPKIALELLRNETLV</sequence>
<evidence type="ECO:0000313" key="6">
    <source>
        <dbReference type="Proteomes" id="UP000499080"/>
    </source>
</evidence>
<name>A0A4Y2PH58_ARAVE</name>
<proteinExistence type="predicted"/>
<evidence type="ECO:0000313" key="3">
    <source>
        <dbReference type="EMBL" id="GBN49820.1"/>
    </source>
</evidence>
<keyword evidence="1" id="KW-0812">Transmembrane</keyword>
<dbReference type="AlphaFoldDB" id="A0A4Y2PH58"/>
<dbReference type="EMBL" id="BGPR01214802">
    <property type="protein sequence ID" value="GBN49826.1"/>
    <property type="molecule type" value="Genomic_DNA"/>
</dbReference>
<dbReference type="EMBL" id="BGPR01214772">
    <property type="protein sequence ID" value="GBN49759.1"/>
    <property type="molecule type" value="Genomic_DNA"/>
</dbReference>
<accession>A0A4Y2PH58</accession>
<dbReference type="EMBL" id="BGPR01214799">
    <property type="protein sequence ID" value="GBN49820.1"/>
    <property type="molecule type" value="Genomic_DNA"/>
</dbReference>